<evidence type="ECO:0000259" key="2">
    <source>
        <dbReference type="Pfam" id="PF12697"/>
    </source>
</evidence>
<dbReference type="VEuPathDB" id="FungiDB:A1O7_06260"/>
<dbReference type="InterPro" id="IPR029058">
    <property type="entry name" value="AB_hydrolase_fold"/>
</dbReference>
<feature type="compositionally biased region" description="Polar residues" evidence="1">
    <location>
        <begin position="764"/>
        <end position="778"/>
    </location>
</feature>
<comment type="caution">
    <text evidence="3">The sequence shown here is derived from an EMBL/GenBank/DDBJ whole genome shotgun (WGS) entry which is preliminary data.</text>
</comment>
<dbReference type="STRING" id="1182544.W9W1I7"/>
<feature type="compositionally biased region" description="Low complexity" evidence="1">
    <location>
        <begin position="191"/>
        <end position="205"/>
    </location>
</feature>
<feature type="compositionally biased region" description="Basic and acidic residues" evidence="1">
    <location>
        <begin position="704"/>
        <end position="725"/>
    </location>
</feature>
<keyword evidence="4" id="KW-1185">Reference proteome</keyword>
<evidence type="ECO:0000256" key="1">
    <source>
        <dbReference type="SAM" id="MobiDB-lite"/>
    </source>
</evidence>
<dbReference type="InterPro" id="IPR000073">
    <property type="entry name" value="AB_hydrolase_1"/>
</dbReference>
<feature type="compositionally biased region" description="Low complexity" evidence="1">
    <location>
        <begin position="441"/>
        <end position="454"/>
    </location>
</feature>
<dbReference type="GeneID" id="19180838"/>
<dbReference type="SUPFAM" id="SSF53474">
    <property type="entry name" value="alpha/beta-Hydrolases"/>
    <property type="match status" value="1"/>
</dbReference>
<feature type="region of interest" description="Disordered" evidence="1">
    <location>
        <begin position="1"/>
        <end position="25"/>
    </location>
</feature>
<feature type="region of interest" description="Disordered" evidence="1">
    <location>
        <begin position="70"/>
        <end position="272"/>
    </location>
</feature>
<accession>W9W1I7</accession>
<dbReference type="OrthoDB" id="435520at2759"/>
<feature type="region of interest" description="Disordered" evidence="1">
    <location>
        <begin position="289"/>
        <end position="320"/>
    </location>
</feature>
<sequence length="936" mass="103393">MDFRSDVAHSYEDSYDHNLTSEAVTSPPQAGFAQLSTLSSLPATPSESVQVISSLIESLSKISASTYVRQDAVPETNIEISTDAYSRSPSPEPPDPDDLDREQNDPPITDESSEGEPAAPPVIKYARRPPPLSKRSSRSFIRSLSMSSQPTLGPQESIHSLKSRAASVHSLKSRAESDGVGLPSIDRRNRSSAGSSFSFVSGLSSTLRRQTAESVYEMATSRPIPPRRVSSDRRRKAESLYSIEQEKENKWPTRSPSVDGYSSSSTPLDQSLNDGTTIAALRLSRGDLGSHLIPSRRSSLRRSVTGMSDASQDQQNRYSFSGRDLKELNIDAELIEGDNSTVRRIRELQEAREKRQKEWRHEARKSERASKRHTIATPKLSSRRSSPYQSSRLSVTEVVVESPEVESPRDLTATVTPTDLAGMPDFLTKPPKEPPSPPIDARPSMSNPPSAAPSRGNSLYQNAGPHTQRNSAGFTTKQDPALAEMKSITEEVEAFLGAPRFTQKIRHPRTGRTIAFSEVGDPNGFVVFCCVGMGLTRYLTAFYDELARTLRLRLITPDRPGVGASSPLSESQCTPLNWVDDVAVLCNSLEITRFSLLAHSAGAIYALATALKMPQYLRGRIHLLAPWIPPSQMPKGAAIGPDSQPVANLPFTHKILSVLPAQILKVANSRFLTATSASVDTKPLKSKKNKQIQIESLELHLDYADRDPNEDSPFRDNIPEFEPERPSTGTPNRARGMSCYQANNESLRMQGAAATSPKSESRRQTFSAAKSPIATTRPMSPRLSPEARQALYNQTLTHRIWTLATQNANPATDLVVCLERRRPIGFRYPEVTRSVVIHHGAKDSRVPLDNVRWLRSVMKRCELKVLDDEGHGLMASASAMASVLGEIAKEWEEWERIAQNKEKRKRSDAASTFSRGRSFHSRFVDASYRESASRDS</sequence>
<feature type="compositionally biased region" description="Low complexity" evidence="1">
    <location>
        <begin position="383"/>
        <end position="402"/>
    </location>
</feature>
<dbReference type="Gene3D" id="3.40.50.1820">
    <property type="entry name" value="alpha/beta hydrolase"/>
    <property type="match status" value="1"/>
</dbReference>
<dbReference type="EMBL" id="AMGW01000004">
    <property type="protein sequence ID" value="EXJ58830.1"/>
    <property type="molecule type" value="Genomic_DNA"/>
</dbReference>
<dbReference type="AlphaFoldDB" id="W9W1I7"/>
<feature type="compositionally biased region" description="Basic and acidic residues" evidence="1">
    <location>
        <begin position="354"/>
        <end position="369"/>
    </location>
</feature>
<feature type="compositionally biased region" description="Basic and acidic residues" evidence="1">
    <location>
        <begin position="1"/>
        <end position="16"/>
    </location>
</feature>
<protein>
    <recommendedName>
        <fullName evidence="2">AB hydrolase-1 domain-containing protein</fullName>
    </recommendedName>
</protein>
<feature type="region of interest" description="Disordered" evidence="1">
    <location>
        <begin position="354"/>
        <end position="474"/>
    </location>
</feature>
<dbReference type="HOGENOM" id="CLU_005757_1_1_1"/>
<feature type="compositionally biased region" description="Polar residues" evidence="1">
    <location>
        <begin position="252"/>
        <end position="272"/>
    </location>
</feature>
<evidence type="ECO:0000313" key="4">
    <source>
        <dbReference type="Proteomes" id="UP000019473"/>
    </source>
</evidence>
<organism evidence="3 4">
    <name type="scientific">Cladophialophora yegresii CBS 114405</name>
    <dbReference type="NCBI Taxonomy" id="1182544"/>
    <lineage>
        <taxon>Eukaryota</taxon>
        <taxon>Fungi</taxon>
        <taxon>Dikarya</taxon>
        <taxon>Ascomycota</taxon>
        <taxon>Pezizomycotina</taxon>
        <taxon>Eurotiomycetes</taxon>
        <taxon>Chaetothyriomycetidae</taxon>
        <taxon>Chaetothyriales</taxon>
        <taxon>Herpotrichiellaceae</taxon>
        <taxon>Cladophialophora</taxon>
    </lineage>
</organism>
<gene>
    <name evidence="3" type="ORF">A1O7_06260</name>
</gene>
<dbReference type="RefSeq" id="XP_007758453.1">
    <property type="nucleotide sequence ID" value="XM_007760263.1"/>
</dbReference>
<feature type="compositionally biased region" description="Basic and acidic residues" evidence="1">
    <location>
        <begin position="229"/>
        <end position="251"/>
    </location>
</feature>
<feature type="compositionally biased region" description="Polar residues" evidence="1">
    <location>
        <begin position="149"/>
        <end position="160"/>
    </location>
</feature>
<dbReference type="Pfam" id="PF12697">
    <property type="entry name" value="Abhydrolase_6"/>
    <property type="match status" value="1"/>
</dbReference>
<feature type="region of interest" description="Disordered" evidence="1">
    <location>
        <begin position="704"/>
        <end position="735"/>
    </location>
</feature>
<feature type="compositionally biased region" description="Polar residues" evidence="1">
    <location>
        <begin position="455"/>
        <end position="474"/>
    </location>
</feature>
<dbReference type="PANTHER" id="PTHR43433:SF10">
    <property type="entry name" value="AB HYDROLASE-1 DOMAIN-CONTAINING PROTEIN"/>
    <property type="match status" value="1"/>
</dbReference>
<feature type="compositionally biased region" description="Polar residues" evidence="1">
    <location>
        <begin position="305"/>
        <end position="319"/>
    </location>
</feature>
<dbReference type="Proteomes" id="UP000019473">
    <property type="component" value="Unassembled WGS sequence"/>
</dbReference>
<feature type="compositionally biased region" description="Low complexity" evidence="1">
    <location>
        <begin position="138"/>
        <end position="148"/>
    </location>
</feature>
<proteinExistence type="predicted"/>
<name>W9W1I7_9EURO</name>
<feature type="region of interest" description="Disordered" evidence="1">
    <location>
        <begin position="751"/>
        <end position="784"/>
    </location>
</feature>
<dbReference type="eggNOG" id="ENOG502QTP8">
    <property type="taxonomic scope" value="Eukaryota"/>
</dbReference>
<reference evidence="3 4" key="1">
    <citation type="submission" date="2013-03" db="EMBL/GenBank/DDBJ databases">
        <title>The Genome Sequence of Cladophialophora yegresii CBS 114405.</title>
        <authorList>
            <consortium name="The Broad Institute Genomics Platform"/>
            <person name="Cuomo C."/>
            <person name="de Hoog S."/>
            <person name="Gorbushina A."/>
            <person name="Walker B."/>
            <person name="Young S.K."/>
            <person name="Zeng Q."/>
            <person name="Gargeya S."/>
            <person name="Fitzgerald M."/>
            <person name="Haas B."/>
            <person name="Abouelleil A."/>
            <person name="Allen A.W."/>
            <person name="Alvarado L."/>
            <person name="Arachchi H.M."/>
            <person name="Berlin A.M."/>
            <person name="Chapman S.B."/>
            <person name="Gainer-Dewar J."/>
            <person name="Goldberg J."/>
            <person name="Griggs A."/>
            <person name="Gujja S."/>
            <person name="Hansen M."/>
            <person name="Howarth C."/>
            <person name="Imamovic A."/>
            <person name="Ireland A."/>
            <person name="Larimer J."/>
            <person name="McCowan C."/>
            <person name="Murphy C."/>
            <person name="Pearson M."/>
            <person name="Poon T.W."/>
            <person name="Priest M."/>
            <person name="Roberts A."/>
            <person name="Saif S."/>
            <person name="Shea T."/>
            <person name="Sisk P."/>
            <person name="Sykes S."/>
            <person name="Wortman J."/>
            <person name="Nusbaum C."/>
            <person name="Birren B."/>
        </authorList>
    </citation>
    <scope>NUCLEOTIDE SEQUENCE [LARGE SCALE GENOMIC DNA]</scope>
    <source>
        <strain evidence="3 4">CBS 114405</strain>
    </source>
</reference>
<dbReference type="PANTHER" id="PTHR43433">
    <property type="entry name" value="HYDROLASE, ALPHA/BETA FOLD FAMILY PROTEIN"/>
    <property type="match status" value="1"/>
</dbReference>
<feature type="domain" description="AB hydrolase-1" evidence="2">
    <location>
        <begin position="532"/>
        <end position="645"/>
    </location>
</feature>
<evidence type="ECO:0000313" key="3">
    <source>
        <dbReference type="EMBL" id="EXJ58830.1"/>
    </source>
</evidence>
<dbReference type="InterPro" id="IPR050471">
    <property type="entry name" value="AB_hydrolase"/>
</dbReference>